<gene>
    <name evidence="6" type="ORF">H0H28_10460</name>
</gene>
<dbReference type="GO" id="GO:0009254">
    <property type="term" value="P:peptidoglycan turnover"/>
    <property type="evidence" value="ECO:0007669"/>
    <property type="project" value="TreeGrafter"/>
</dbReference>
<dbReference type="CDD" id="cd06583">
    <property type="entry name" value="PGRP"/>
    <property type="match status" value="1"/>
</dbReference>
<dbReference type="EMBL" id="JACEOR010000454">
    <property type="protein sequence ID" value="MBA4505728.1"/>
    <property type="molecule type" value="Genomic_DNA"/>
</dbReference>
<dbReference type="SMART" id="SM00644">
    <property type="entry name" value="Ami_2"/>
    <property type="match status" value="1"/>
</dbReference>
<evidence type="ECO:0000256" key="3">
    <source>
        <dbReference type="ARBA" id="ARBA00022801"/>
    </source>
</evidence>
<feature type="non-terminal residue" evidence="6">
    <location>
        <position position="151"/>
    </location>
</feature>
<dbReference type="PANTHER" id="PTHR30417:SF1">
    <property type="entry name" value="N-ACETYLMURAMOYL-L-ALANINE AMIDASE AMID"/>
    <property type="match status" value="1"/>
</dbReference>
<reference evidence="6 7" key="1">
    <citation type="submission" date="2020-07" db="EMBL/GenBank/DDBJ databases">
        <authorList>
            <person name="Khare M."/>
        </authorList>
    </citation>
    <scope>NUCLEOTIDE SEQUENCE [LARGE SCALE GENOMIC DNA]</scope>
    <source>
        <strain evidence="6 7">P8776</strain>
    </source>
</reference>
<dbReference type="Pfam" id="PF01510">
    <property type="entry name" value="Amidase_2"/>
    <property type="match status" value="1"/>
</dbReference>
<dbReference type="RefSeq" id="WP_181730015.1">
    <property type="nucleotide sequence ID" value="NZ_JACEOR010000454.1"/>
</dbReference>
<dbReference type="InterPro" id="IPR051206">
    <property type="entry name" value="NAMLAA_amidase_2"/>
</dbReference>
<evidence type="ECO:0000256" key="1">
    <source>
        <dbReference type="ARBA" id="ARBA00001561"/>
    </source>
</evidence>
<dbReference type="AlphaFoldDB" id="A0A838WYH6"/>
<organism evidence="6 7">
    <name type="scientific">Corynebacterium sanguinis</name>
    <dbReference type="NCBI Taxonomy" id="2594913"/>
    <lineage>
        <taxon>Bacteria</taxon>
        <taxon>Bacillati</taxon>
        <taxon>Actinomycetota</taxon>
        <taxon>Actinomycetes</taxon>
        <taxon>Mycobacteriales</taxon>
        <taxon>Corynebacteriaceae</taxon>
        <taxon>Corynebacterium</taxon>
    </lineage>
</organism>
<dbReference type="GO" id="GO:0071555">
    <property type="term" value="P:cell wall organization"/>
    <property type="evidence" value="ECO:0007669"/>
    <property type="project" value="UniProtKB-KW"/>
</dbReference>
<dbReference type="SUPFAM" id="SSF55846">
    <property type="entry name" value="N-acetylmuramoyl-L-alanine amidase-like"/>
    <property type="match status" value="1"/>
</dbReference>
<comment type="catalytic activity">
    <reaction evidence="1">
        <text>Hydrolyzes the link between N-acetylmuramoyl residues and L-amino acid residues in certain cell-wall glycopeptides.</text>
        <dbReference type="EC" id="3.5.1.28"/>
    </reaction>
</comment>
<feature type="domain" description="N-acetylmuramoyl-L-alanine amidase" evidence="5">
    <location>
        <begin position="16"/>
        <end position="149"/>
    </location>
</feature>
<keyword evidence="3" id="KW-0378">Hydrolase</keyword>
<dbReference type="PANTHER" id="PTHR30417">
    <property type="entry name" value="N-ACETYLMURAMOYL-L-ALANINE AMIDASE AMID"/>
    <property type="match status" value="1"/>
</dbReference>
<dbReference type="EC" id="3.5.1.28" evidence="2"/>
<keyword evidence="7" id="KW-1185">Reference proteome</keyword>
<dbReference type="InterPro" id="IPR036505">
    <property type="entry name" value="Amidase/PGRP_sf"/>
</dbReference>
<dbReference type="Gene3D" id="3.40.80.10">
    <property type="entry name" value="Peptidoglycan recognition protein-like"/>
    <property type="match status" value="1"/>
</dbReference>
<dbReference type="GO" id="GO:0008745">
    <property type="term" value="F:N-acetylmuramoyl-L-alanine amidase activity"/>
    <property type="evidence" value="ECO:0007669"/>
    <property type="project" value="UniProtKB-EC"/>
</dbReference>
<evidence type="ECO:0000256" key="2">
    <source>
        <dbReference type="ARBA" id="ARBA00011901"/>
    </source>
</evidence>
<name>A0A838WYH6_9CORY</name>
<evidence type="ECO:0000313" key="6">
    <source>
        <dbReference type="EMBL" id="MBA4505728.1"/>
    </source>
</evidence>
<protein>
    <recommendedName>
        <fullName evidence="2">N-acetylmuramoyl-L-alanine amidase</fullName>
        <ecNumber evidence="2">3.5.1.28</ecNumber>
    </recommendedName>
</protein>
<evidence type="ECO:0000313" key="7">
    <source>
        <dbReference type="Proteomes" id="UP000580709"/>
    </source>
</evidence>
<keyword evidence="4" id="KW-0961">Cell wall biogenesis/degradation</keyword>
<dbReference type="Proteomes" id="UP000580709">
    <property type="component" value="Unassembled WGS sequence"/>
</dbReference>
<proteinExistence type="predicted"/>
<comment type="caution">
    <text evidence="6">The sequence shown here is derived from an EMBL/GenBank/DDBJ whole genome shotgun (WGS) entry which is preliminary data.</text>
</comment>
<dbReference type="GO" id="GO:0009253">
    <property type="term" value="P:peptidoglycan catabolic process"/>
    <property type="evidence" value="ECO:0007669"/>
    <property type="project" value="InterPro"/>
</dbReference>
<evidence type="ECO:0000256" key="4">
    <source>
        <dbReference type="ARBA" id="ARBA00023316"/>
    </source>
</evidence>
<evidence type="ECO:0000259" key="5">
    <source>
        <dbReference type="SMART" id="SM00644"/>
    </source>
</evidence>
<accession>A0A838WYH6</accession>
<sequence length="151" mass="17253">MKDWNTLEPDVYTLVGPHRFTRGRSRPIDRLVIHHNAGVRNSSEYIRDLWNNEREASAHYQVEANGRIGQLVHDRDTAWHAANADINARSIGIEHANISGPPRWQISDATIEEGAHLVAALCRYYKLGRPEWGRNIFPHSAYAQTSCPYQL</sequence>
<dbReference type="InterPro" id="IPR002502">
    <property type="entry name" value="Amidase_domain"/>
</dbReference>